<dbReference type="GO" id="GO:0000266">
    <property type="term" value="P:mitochondrial fission"/>
    <property type="evidence" value="ECO:0007669"/>
    <property type="project" value="TreeGrafter"/>
</dbReference>
<dbReference type="InterPro" id="IPR027417">
    <property type="entry name" value="P-loop_NTPase"/>
</dbReference>
<dbReference type="PRINTS" id="PR00195">
    <property type="entry name" value="DYNAMIN"/>
</dbReference>
<dbReference type="GO" id="GO:0003924">
    <property type="term" value="F:GTPase activity"/>
    <property type="evidence" value="ECO:0007669"/>
    <property type="project" value="InterPro"/>
</dbReference>
<dbReference type="Gene3D" id="1.20.120.1240">
    <property type="entry name" value="Dynamin, middle domain"/>
    <property type="match status" value="1"/>
</dbReference>
<keyword evidence="1" id="KW-0547">Nucleotide-binding</keyword>
<dbReference type="InterPro" id="IPR001401">
    <property type="entry name" value="Dynamin_GTPase"/>
</dbReference>
<dbReference type="GO" id="GO:0005525">
    <property type="term" value="F:GTP binding"/>
    <property type="evidence" value="ECO:0007669"/>
    <property type="project" value="InterPro"/>
</dbReference>
<dbReference type="GO" id="GO:0005874">
    <property type="term" value="C:microtubule"/>
    <property type="evidence" value="ECO:0007669"/>
    <property type="project" value="TreeGrafter"/>
</dbReference>
<protein>
    <recommendedName>
        <fullName evidence="8">P-loop containing nucleoside triphosphate hydrolase protein</fullName>
    </recommendedName>
</protein>
<reference evidence="6" key="1">
    <citation type="journal article" date="2020" name="Stud. Mycol.">
        <title>101 Dothideomycetes genomes: a test case for predicting lifestyles and emergence of pathogens.</title>
        <authorList>
            <person name="Haridas S."/>
            <person name="Albert R."/>
            <person name="Binder M."/>
            <person name="Bloem J."/>
            <person name="Labutti K."/>
            <person name="Salamov A."/>
            <person name="Andreopoulos B."/>
            <person name="Baker S."/>
            <person name="Barry K."/>
            <person name="Bills G."/>
            <person name="Bluhm B."/>
            <person name="Cannon C."/>
            <person name="Castanera R."/>
            <person name="Culley D."/>
            <person name="Daum C."/>
            <person name="Ezra D."/>
            <person name="Gonzalez J."/>
            <person name="Henrissat B."/>
            <person name="Kuo A."/>
            <person name="Liang C."/>
            <person name="Lipzen A."/>
            <person name="Lutzoni F."/>
            <person name="Magnuson J."/>
            <person name="Mondo S."/>
            <person name="Nolan M."/>
            <person name="Ohm R."/>
            <person name="Pangilinan J."/>
            <person name="Park H.-J."/>
            <person name="Ramirez L."/>
            <person name="Alfaro M."/>
            <person name="Sun H."/>
            <person name="Tritt A."/>
            <person name="Yoshinaga Y."/>
            <person name="Zwiers L.-H."/>
            <person name="Turgeon B."/>
            <person name="Goodwin S."/>
            <person name="Spatafora J."/>
            <person name="Crous P."/>
            <person name="Grigoriev I."/>
        </authorList>
    </citation>
    <scope>NUCLEOTIDE SEQUENCE</scope>
    <source>
        <strain evidence="6">CBS 175.79</strain>
    </source>
</reference>
<keyword evidence="2" id="KW-0342">GTP-binding</keyword>
<proteinExistence type="predicted"/>
<name>A0A6A5XX99_9PLEO</name>
<dbReference type="GeneID" id="54287745"/>
<dbReference type="AlphaFoldDB" id="A0A6A5XX99"/>
<feature type="region of interest" description="Disordered" evidence="3">
    <location>
        <begin position="728"/>
        <end position="806"/>
    </location>
</feature>
<evidence type="ECO:0000256" key="1">
    <source>
        <dbReference type="ARBA" id="ARBA00022741"/>
    </source>
</evidence>
<dbReference type="GO" id="GO:0005739">
    <property type="term" value="C:mitochondrion"/>
    <property type="evidence" value="ECO:0007669"/>
    <property type="project" value="TreeGrafter"/>
</dbReference>
<feature type="domain" description="Dynamin-type G" evidence="5">
    <location>
        <begin position="60"/>
        <end position="347"/>
    </location>
</feature>
<dbReference type="GO" id="GO:0008017">
    <property type="term" value="F:microtubule binding"/>
    <property type="evidence" value="ECO:0007669"/>
    <property type="project" value="TreeGrafter"/>
</dbReference>
<dbReference type="FunFam" id="3.40.50.300:FF:001425">
    <property type="entry name" value="Dynamin GTPase, putative"/>
    <property type="match status" value="1"/>
</dbReference>
<dbReference type="InterPro" id="IPR030381">
    <property type="entry name" value="G_DYNAMIN_dom"/>
</dbReference>
<dbReference type="Proteomes" id="UP000799778">
    <property type="component" value="Unassembled WGS sequence"/>
</dbReference>
<dbReference type="InterPro" id="IPR020850">
    <property type="entry name" value="GED_dom"/>
</dbReference>
<dbReference type="GO" id="GO:0016020">
    <property type="term" value="C:membrane"/>
    <property type="evidence" value="ECO:0007669"/>
    <property type="project" value="TreeGrafter"/>
</dbReference>
<evidence type="ECO:0000256" key="2">
    <source>
        <dbReference type="ARBA" id="ARBA00023134"/>
    </source>
</evidence>
<dbReference type="InterPro" id="IPR022812">
    <property type="entry name" value="Dynamin"/>
</dbReference>
<keyword evidence="7" id="KW-1185">Reference proteome</keyword>
<dbReference type="GO" id="GO:0048312">
    <property type="term" value="P:intracellular distribution of mitochondria"/>
    <property type="evidence" value="ECO:0007669"/>
    <property type="project" value="TreeGrafter"/>
</dbReference>
<dbReference type="PANTHER" id="PTHR11566">
    <property type="entry name" value="DYNAMIN"/>
    <property type="match status" value="1"/>
</dbReference>
<evidence type="ECO:0000259" key="4">
    <source>
        <dbReference type="PROSITE" id="PS51388"/>
    </source>
</evidence>
<dbReference type="Pfam" id="PF00350">
    <property type="entry name" value="Dynamin_N"/>
    <property type="match status" value="1"/>
</dbReference>
<dbReference type="Gene3D" id="3.40.50.300">
    <property type="entry name" value="P-loop containing nucleotide triphosphate hydrolases"/>
    <property type="match status" value="1"/>
</dbReference>
<feature type="domain" description="GED" evidence="4">
    <location>
        <begin position="629"/>
        <end position="720"/>
    </location>
</feature>
<sequence>MVVLHRSRMQTYLFVAYAPERYLLLLPNLPDMPGASLQSSETRGLLDVVDNLRSQGISRYIDLPEIIVCGEQSSGKSSVLEAISGVTFPSKDNLCTRFATELVLRKGEATDVKIRIVPGSTEERSESEKERLLQYNVSSKLNDLNLEEIIESAKELMGINDSGKVFSSDILRLEVSGPDQPHLTLVDLPGLFQAGSRSQTDADSDSVKSLVLSYMQRPRSIILAVVSAKNDFNNQSITRYAREIDPKGMRTLGLITKPDTLDEGSDSERFYIELAQNKEVNFRLGWHVLRNRDYNTRNCSLQERNRLEEQFFSKGVWATLLSTQVGVHSLKPRLSKILKEQIVAQLPAVIAQIQDGLQDCSRRLEILGESRSSIAEQRRYLLRVSQQFTNLIKDACDGRYSNSFFGDAATEEGHQRRLRAAIQNTLMDYAEKMRTRGSTYVIVDDDQEERERMISRKDYVAKVNKLLQRSRGRELPGTFDPLVIGELFREQRQSWEELTTFYVDKVIQSVHNVIRAVLLHVSDMSTMNGLLEYFIFPRLEELIADLKEKVGEVLRPYDVGHPITYNHYLTENVQKAQHGRRTKEIKRSLQEFLGAHPTDEGDVTANLNIANLTQLMVSKTEADMNNYASSTATDFMEAYYKVALKKAVDNISILAIEARLIEKLPTLLNPETVLEIGDETVVGLAAEDEESMTERRRCVEKKGILEEGLKMLKSQQHHFVNYERTIPSKAPCVSNGNPSESPPEELPVDVPMEEPAEPDYEGGPLAEVDEAPDEEKDPPAVDNWLHFQNVPSAEPIHRSKKSKKGR</sequence>
<dbReference type="GO" id="GO:0006897">
    <property type="term" value="P:endocytosis"/>
    <property type="evidence" value="ECO:0007669"/>
    <property type="project" value="TreeGrafter"/>
</dbReference>
<evidence type="ECO:0000259" key="5">
    <source>
        <dbReference type="PROSITE" id="PS51718"/>
    </source>
</evidence>
<evidence type="ECO:0000256" key="3">
    <source>
        <dbReference type="SAM" id="MobiDB-lite"/>
    </source>
</evidence>
<dbReference type="SUPFAM" id="SSF52540">
    <property type="entry name" value="P-loop containing nucleoside triphosphate hydrolases"/>
    <property type="match status" value="1"/>
</dbReference>
<dbReference type="EMBL" id="ML978068">
    <property type="protein sequence ID" value="KAF2016894.1"/>
    <property type="molecule type" value="Genomic_DNA"/>
</dbReference>
<dbReference type="SMART" id="SM00053">
    <property type="entry name" value="DYNc"/>
    <property type="match status" value="1"/>
</dbReference>
<evidence type="ECO:0000313" key="7">
    <source>
        <dbReference type="Proteomes" id="UP000799778"/>
    </source>
</evidence>
<evidence type="ECO:0000313" key="6">
    <source>
        <dbReference type="EMBL" id="KAF2016894.1"/>
    </source>
</evidence>
<dbReference type="PANTHER" id="PTHR11566:SF21">
    <property type="entry name" value="DYNAMIN RELATED PROTEIN 1, ISOFORM A"/>
    <property type="match status" value="1"/>
</dbReference>
<evidence type="ECO:0008006" key="8">
    <source>
        <dbReference type="Google" id="ProtNLM"/>
    </source>
</evidence>
<dbReference type="Pfam" id="PF01031">
    <property type="entry name" value="Dynamin_M"/>
    <property type="match status" value="1"/>
</dbReference>
<feature type="compositionally biased region" description="Acidic residues" evidence="3">
    <location>
        <begin position="767"/>
        <end position="776"/>
    </location>
</feature>
<dbReference type="InterPro" id="IPR045063">
    <property type="entry name" value="Dynamin_N"/>
</dbReference>
<dbReference type="GO" id="GO:0016559">
    <property type="term" value="P:peroxisome fission"/>
    <property type="evidence" value="ECO:0007669"/>
    <property type="project" value="TreeGrafter"/>
</dbReference>
<organism evidence="6 7">
    <name type="scientific">Aaosphaeria arxii CBS 175.79</name>
    <dbReference type="NCBI Taxonomy" id="1450172"/>
    <lineage>
        <taxon>Eukaryota</taxon>
        <taxon>Fungi</taxon>
        <taxon>Dikarya</taxon>
        <taxon>Ascomycota</taxon>
        <taxon>Pezizomycotina</taxon>
        <taxon>Dothideomycetes</taxon>
        <taxon>Pleosporomycetidae</taxon>
        <taxon>Pleosporales</taxon>
        <taxon>Pleosporales incertae sedis</taxon>
        <taxon>Aaosphaeria</taxon>
    </lineage>
</organism>
<gene>
    <name evidence="6" type="ORF">BU24DRAFT_440087</name>
</gene>
<dbReference type="PROSITE" id="PS51718">
    <property type="entry name" value="G_DYNAMIN_2"/>
    <property type="match status" value="1"/>
</dbReference>
<accession>A0A6A5XX99</accession>
<feature type="compositionally biased region" description="Acidic residues" evidence="3">
    <location>
        <begin position="742"/>
        <end position="760"/>
    </location>
</feature>
<dbReference type="OrthoDB" id="415706at2759"/>
<dbReference type="RefSeq" id="XP_033385233.1">
    <property type="nucleotide sequence ID" value="XM_033530348.1"/>
</dbReference>
<dbReference type="PROSITE" id="PS51388">
    <property type="entry name" value="GED"/>
    <property type="match status" value="1"/>
</dbReference>
<dbReference type="CDD" id="cd08771">
    <property type="entry name" value="DLP_1"/>
    <property type="match status" value="1"/>
</dbReference>
<dbReference type="InterPro" id="IPR000375">
    <property type="entry name" value="Dynamin_stalk"/>
</dbReference>